<comment type="caution">
    <text evidence="9">The sequence shown here is derived from an EMBL/GenBank/DDBJ whole genome shotgun (WGS) entry which is preliminary data.</text>
</comment>
<keyword evidence="4" id="KW-1003">Cell membrane</keyword>
<evidence type="ECO:0000256" key="7">
    <source>
        <dbReference type="ARBA" id="ARBA00023139"/>
    </source>
</evidence>
<protein>
    <recommendedName>
        <fullName evidence="3">Small membrane A-kinase anchor protein</fullName>
    </recommendedName>
</protein>
<evidence type="ECO:0000256" key="6">
    <source>
        <dbReference type="ARBA" id="ARBA00023136"/>
    </source>
</evidence>
<evidence type="ECO:0000256" key="5">
    <source>
        <dbReference type="ARBA" id="ARBA00022707"/>
    </source>
</evidence>
<evidence type="ECO:0000256" key="3">
    <source>
        <dbReference type="ARBA" id="ARBA00016882"/>
    </source>
</evidence>
<reference evidence="9 10" key="1">
    <citation type="submission" date="2024-09" db="EMBL/GenBank/DDBJ databases">
        <title>A chromosome-level genome assembly of Gray's grenadier anchovy, Coilia grayii.</title>
        <authorList>
            <person name="Fu Z."/>
        </authorList>
    </citation>
    <scope>NUCLEOTIDE SEQUENCE [LARGE SCALE GENOMIC DNA]</scope>
    <source>
        <strain evidence="9">G4</strain>
        <tissue evidence="9">Muscle</tissue>
    </source>
</reference>
<dbReference type="InterPro" id="IPR027969">
    <property type="entry name" value="Small_membr_AKAP"/>
</dbReference>
<keyword evidence="8" id="KW-0449">Lipoprotein</keyword>
<accession>A0ABD1JLH4</accession>
<evidence type="ECO:0000256" key="1">
    <source>
        <dbReference type="ARBA" id="ARBA00004236"/>
    </source>
</evidence>
<keyword evidence="7" id="KW-0564">Palmitate</keyword>
<keyword evidence="5" id="KW-0519">Myristate</keyword>
<dbReference type="AlphaFoldDB" id="A0ABD1JLH4"/>
<evidence type="ECO:0000313" key="10">
    <source>
        <dbReference type="Proteomes" id="UP001591681"/>
    </source>
</evidence>
<sequence length="93" mass="10436">MGCFKSKHEQLSDLEYRCEGKAGLVLDSVVDESTALLQFHDSGPPLVKPPSPSTNLMLLDYAQRMAEEIVALAVQHWKELDRQFGDIPYIDSD</sequence>
<dbReference type="GO" id="GO:0005886">
    <property type="term" value="C:plasma membrane"/>
    <property type="evidence" value="ECO:0007669"/>
    <property type="project" value="UniProtKB-SubCell"/>
</dbReference>
<proteinExistence type="inferred from homology"/>
<gene>
    <name evidence="9" type="ORF">ACEWY4_016772</name>
</gene>
<dbReference type="EMBL" id="JBHFQA010000014">
    <property type="protein sequence ID" value="KAL2087944.1"/>
    <property type="molecule type" value="Genomic_DNA"/>
</dbReference>
<dbReference type="Pfam" id="PF15127">
    <property type="entry name" value="SmAKAP"/>
    <property type="match status" value="1"/>
</dbReference>
<dbReference type="Proteomes" id="UP001591681">
    <property type="component" value="Unassembled WGS sequence"/>
</dbReference>
<dbReference type="PANTHER" id="PTHR36471">
    <property type="entry name" value="SMALL MEMBRANE A-KINASE ANCHOR PROTEIN"/>
    <property type="match status" value="1"/>
</dbReference>
<organism evidence="9 10">
    <name type="scientific">Coilia grayii</name>
    <name type="common">Gray's grenadier anchovy</name>
    <dbReference type="NCBI Taxonomy" id="363190"/>
    <lineage>
        <taxon>Eukaryota</taxon>
        <taxon>Metazoa</taxon>
        <taxon>Chordata</taxon>
        <taxon>Craniata</taxon>
        <taxon>Vertebrata</taxon>
        <taxon>Euteleostomi</taxon>
        <taxon>Actinopterygii</taxon>
        <taxon>Neopterygii</taxon>
        <taxon>Teleostei</taxon>
        <taxon>Clupei</taxon>
        <taxon>Clupeiformes</taxon>
        <taxon>Clupeoidei</taxon>
        <taxon>Engraulidae</taxon>
        <taxon>Coilinae</taxon>
        <taxon>Coilia</taxon>
    </lineage>
</organism>
<name>A0ABD1JLH4_9TELE</name>
<evidence type="ECO:0000256" key="2">
    <source>
        <dbReference type="ARBA" id="ARBA00007307"/>
    </source>
</evidence>
<evidence type="ECO:0000256" key="4">
    <source>
        <dbReference type="ARBA" id="ARBA00022475"/>
    </source>
</evidence>
<evidence type="ECO:0000256" key="8">
    <source>
        <dbReference type="ARBA" id="ARBA00023288"/>
    </source>
</evidence>
<evidence type="ECO:0000313" key="9">
    <source>
        <dbReference type="EMBL" id="KAL2087944.1"/>
    </source>
</evidence>
<comment type="subcellular location">
    <subcellularLocation>
        <location evidence="1">Cell membrane</location>
    </subcellularLocation>
</comment>
<comment type="similarity">
    <text evidence="2">Belongs to the small membrane AKAP family.</text>
</comment>
<keyword evidence="6" id="KW-0472">Membrane</keyword>
<keyword evidence="10" id="KW-1185">Reference proteome</keyword>
<dbReference type="PANTHER" id="PTHR36471:SF1">
    <property type="entry name" value="SMALL MEMBRANE A-KINASE ANCHOR PROTEIN"/>
    <property type="match status" value="1"/>
</dbReference>